<feature type="compositionally biased region" description="Basic and acidic residues" evidence="3">
    <location>
        <begin position="511"/>
        <end position="527"/>
    </location>
</feature>
<feature type="compositionally biased region" description="Basic and acidic residues" evidence="3">
    <location>
        <begin position="293"/>
        <end position="304"/>
    </location>
</feature>
<dbReference type="SMART" id="SM00360">
    <property type="entry name" value="RRM"/>
    <property type="match status" value="2"/>
</dbReference>
<name>A0A8T2YDH8_POPDE</name>
<feature type="compositionally biased region" description="Polar residues" evidence="3">
    <location>
        <begin position="414"/>
        <end position="425"/>
    </location>
</feature>
<feature type="compositionally biased region" description="Acidic residues" evidence="3">
    <location>
        <begin position="106"/>
        <end position="120"/>
    </location>
</feature>
<dbReference type="PANTHER" id="PTHR23236:SF11">
    <property type="entry name" value="EUKARYOTIC TRANSLATION INITIATION FACTOR 4H"/>
    <property type="match status" value="1"/>
</dbReference>
<feature type="domain" description="RRM" evidence="4">
    <location>
        <begin position="434"/>
        <end position="515"/>
    </location>
</feature>
<dbReference type="Pfam" id="PF00076">
    <property type="entry name" value="RRM_1"/>
    <property type="match status" value="2"/>
</dbReference>
<feature type="compositionally biased region" description="Acidic residues" evidence="3">
    <location>
        <begin position="185"/>
        <end position="199"/>
    </location>
</feature>
<evidence type="ECO:0000313" key="5">
    <source>
        <dbReference type="EMBL" id="KAH8503049.1"/>
    </source>
</evidence>
<dbReference type="InterPro" id="IPR000504">
    <property type="entry name" value="RRM_dom"/>
</dbReference>
<dbReference type="PROSITE" id="PS50102">
    <property type="entry name" value="RRM"/>
    <property type="match status" value="2"/>
</dbReference>
<organism evidence="5 6">
    <name type="scientific">Populus deltoides</name>
    <name type="common">Eastern poplar</name>
    <name type="synonym">Eastern cottonwood</name>
    <dbReference type="NCBI Taxonomy" id="3696"/>
    <lineage>
        <taxon>Eukaryota</taxon>
        <taxon>Viridiplantae</taxon>
        <taxon>Streptophyta</taxon>
        <taxon>Embryophyta</taxon>
        <taxon>Tracheophyta</taxon>
        <taxon>Spermatophyta</taxon>
        <taxon>Magnoliopsida</taxon>
        <taxon>eudicotyledons</taxon>
        <taxon>Gunneridae</taxon>
        <taxon>Pentapetalae</taxon>
        <taxon>rosids</taxon>
        <taxon>fabids</taxon>
        <taxon>Malpighiales</taxon>
        <taxon>Salicaceae</taxon>
        <taxon>Saliceae</taxon>
        <taxon>Populus</taxon>
    </lineage>
</organism>
<proteinExistence type="predicted"/>
<evidence type="ECO:0000256" key="1">
    <source>
        <dbReference type="ARBA" id="ARBA00022884"/>
    </source>
</evidence>
<feature type="region of interest" description="Disordered" evidence="3">
    <location>
        <begin position="411"/>
        <end position="432"/>
    </location>
</feature>
<dbReference type="GO" id="GO:0003723">
    <property type="term" value="F:RNA binding"/>
    <property type="evidence" value="ECO:0007669"/>
    <property type="project" value="UniProtKB-UniRule"/>
</dbReference>
<feature type="compositionally biased region" description="Basic and acidic residues" evidence="3">
    <location>
        <begin position="540"/>
        <end position="554"/>
    </location>
</feature>
<evidence type="ECO:0000313" key="6">
    <source>
        <dbReference type="Proteomes" id="UP000807159"/>
    </source>
</evidence>
<evidence type="ECO:0000256" key="2">
    <source>
        <dbReference type="PROSITE-ProRule" id="PRU00176"/>
    </source>
</evidence>
<gene>
    <name evidence="5" type="ORF">H0E87_014387</name>
</gene>
<feature type="domain" description="RRM" evidence="4">
    <location>
        <begin position="335"/>
        <end position="411"/>
    </location>
</feature>
<evidence type="ECO:0000256" key="3">
    <source>
        <dbReference type="SAM" id="MobiDB-lite"/>
    </source>
</evidence>
<dbReference type="AlphaFoldDB" id="A0A8T2YDH8"/>
<keyword evidence="1 2" id="KW-0694">RNA-binding</keyword>
<feature type="region of interest" description="Disordered" evidence="3">
    <location>
        <begin position="509"/>
        <end position="571"/>
    </location>
</feature>
<comment type="caution">
    <text evidence="5">The sequence shown here is derived from an EMBL/GenBank/DDBJ whole genome shotgun (WGS) entry which is preliminary data.</text>
</comment>
<dbReference type="EMBL" id="JACEGQ020000007">
    <property type="protein sequence ID" value="KAH8503049.1"/>
    <property type="molecule type" value="Genomic_DNA"/>
</dbReference>
<dbReference type="CDD" id="cd12451">
    <property type="entry name" value="RRM2_NUCLs"/>
    <property type="match status" value="1"/>
</dbReference>
<dbReference type="Proteomes" id="UP000807159">
    <property type="component" value="Chromosome 7"/>
</dbReference>
<feature type="region of interest" description="Disordered" evidence="3">
    <location>
        <begin position="1"/>
        <end position="329"/>
    </location>
</feature>
<dbReference type="InterPro" id="IPR035979">
    <property type="entry name" value="RBD_domain_sf"/>
</dbReference>
<keyword evidence="6" id="KW-1185">Reference proteome</keyword>
<sequence>MGKSSKKSATKVEAAPAVIPAKAGKQGKNKREAEEALEKIVSAKKQKKNDGVAQAVQKAKVETKTLKKKKHESSDSDDSSSEEEEVKVLPKKAVKPTKPPAKESSDSESDSGSELESDEEPPVKATPAKKEPIAVKNGSHGAAAKKGKDDSSSSESSEDESSDDEASAPKNVPAQPATIKKVELSDDSESDSDDSESTDDDKGASTKAAIPKKVPAPAAQKKADSSDDDSDSDESSSEDETPAAKAAVASKKPSSVTETKELKQAKATAQKESSSEEESSSDGSESEEDSEDEKPAKTPKKNDTDVEMVDADIKSDVKTPKTPVTPVAHENTGSKTLFVGNLSFQVERADVENFFKGVGEVADVRFALDADERFRGFGHVEFTTAEAAQKALKLHGNTLLGRDVRLDLAREKGSNTPYSKDSSSFPKGGSGQSQTIFVRGFDKSAGEDEIRSSLQEHFGSCGEIKRVSIPTDYDTGAIKGMAYLEFNDADALSKAFELNGSQLGEYYLTVDEAKPRSDNRDGRDSGRGRGRGSGGRGRGGRFDSGRGGRFDSGRGGRGGRGRGTPSKPSVTTAASVRIVFGNTVVLSREQCFHNELQLRMLV</sequence>
<protein>
    <recommendedName>
        <fullName evidence="4">RRM domain-containing protein</fullName>
    </recommendedName>
</protein>
<feature type="compositionally biased region" description="Acidic residues" evidence="3">
    <location>
        <begin position="226"/>
        <end position="241"/>
    </location>
</feature>
<feature type="compositionally biased region" description="Low complexity" evidence="3">
    <location>
        <begin position="243"/>
        <end position="256"/>
    </location>
</feature>
<feature type="compositionally biased region" description="Acidic residues" evidence="3">
    <location>
        <begin position="75"/>
        <end position="85"/>
    </location>
</feature>
<feature type="compositionally biased region" description="Acidic residues" evidence="3">
    <location>
        <begin position="156"/>
        <end position="166"/>
    </location>
</feature>
<accession>A0A8T2YDH8</accession>
<feature type="compositionally biased region" description="Acidic residues" evidence="3">
    <location>
        <begin position="275"/>
        <end position="292"/>
    </location>
</feature>
<reference evidence="5" key="1">
    <citation type="journal article" date="2021" name="J. Hered.">
        <title>Genome Assembly of Salicaceae Populus deltoides (Eastern Cottonwood) I-69 Based on Nanopore Sequencing and Hi-C Technologies.</title>
        <authorList>
            <person name="Bai S."/>
            <person name="Wu H."/>
            <person name="Zhang J."/>
            <person name="Pan Z."/>
            <person name="Zhao W."/>
            <person name="Li Z."/>
            <person name="Tong C."/>
        </authorList>
    </citation>
    <scope>NUCLEOTIDE SEQUENCE</scope>
    <source>
        <tissue evidence="5">Leaf</tissue>
    </source>
</reference>
<dbReference type="PANTHER" id="PTHR23236">
    <property type="entry name" value="EUKARYOTIC TRANSLATION INITIATION FACTOR 4B/4H"/>
    <property type="match status" value="1"/>
</dbReference>
<dbReference type="InterPro" id="IPR034350">
    <property type="entry name" value="NUCL_RRM2"/>
</dbReference>
<dbReference type="InterPro" id="IPR012677">
    <property type="entry name" value="Nucleotide-bd_a/b_plait_sf"/>
</dbReference>
<feature type="compositionally biased region" description="Basic and acidic residues" evidence="3">
    <location>
        <begin position="29"/>
        <end position="38"/>
    </location>
</feature>
<dbReference type="FunFam" id="3.30.70.330:FF:001006">
    <property type="entry name" value="Nucleolin 2"/>
    <property type="match status" value="1"/>
</dbReference>
<dbReference type="SUPFAM" id="SSF54928">
    <property type="entry name" value="RNA-binding domain, RBD"/>
    <property type="match status" value="2"/>
</dbReference>
<dbReference type="Gene3D" id="3.30.70.330">
    <property type="match status" value="2"/>
</dbReference>
<evidence type="ECO:0000259" key="4">
    <source>
        <dbReference type="PROSITE" id="PS50102"/>
    </source>
</evidence>
<feature type="compositionally biased region" description="Low complexity" evidence="3">
    <location>
        <begin position="207"/>
        <end position="220"/>
    </location>
</feature>